<organism evidence="2 3">
    <name type="scientific">Seinonella peptonophila</name>
    <dbReference type="NCBI Taxonomy" id="112248"/>
    <lineage>
        <taxon>Bacteria</taxon>
        <taxon>Bacillati</taxon>
        <taxon>Bacillota</taxon>
        <taxon>Bacilli</taxon>
        <taxon>Bacillales</taxon>
        <taxon>Thermoactinomycetaceae</taxon>
        <taxon>Seinonella</taxon>
    </lineage>
</organism>
<evidence type="ECO:0000313" key="2">
    <source>
        <dbReference type="EMBL" id="SHE37403.1"/>
    </source>
</evidence>
<gene>
    <name evidence="2" type="ORF">SAMN05444392_101214</name>
</gene>
<dbReference type="Pfam" id="PF19086">
    <property type="entry name" value="Terpene_syn_C_2"/>
    <property type="match status" value="1"/>
</dbReference>
<dbReference type="OrthoDB" id="2989600at2"/>
<sequence>MLDWIKMNFDQLLKAYSPFKPEVHPEVDSAQKHTIEWATRFQIIENDVTYDRFYNENSAWLAGRTFIDAGLEELCIAGDWCSWLFLFDDQCDNQDLGRQPDKLRKILDAFIDILEQDRKVTLKNGSPFEASLSDFWERARAKATHHWIERYRNSLIEYFHALHWESKNRKQKKYPSVKSYIQHRIHSGAVYTVIDLADVVENLSFSQEVLNDPTFNRLRYLANVISCWFNDVLSYEKEKSHNDYHNLVLTLENEKNIPVEEAITEAIRIHDQDVEEFIQLEKKIPSFGTQMDDHIGKYLSVLRSWIRGHVDWSFNDTSRFTIYK</sequence>
<keyword evidence="3" id="KW-1185">Reference proteome</keyword>
<comment type="cofactor">
    <cofactor evidence="1">
        <name>Mg(2+)</name>
        <dbReference type="ChEBI" id="CHEBI:18420"/>
    </cofactor>
</comment>
<dbReference type="EMBL" id="FQVL01000001">
    <property type="protein sequence ID" value="SHE37403.1"/>
    <property type="molecule type" value="Genomic_DNA"/>
</dbReference>
<reference evidence="2 3" key="1">
    <citation type="submission" date="2016-11" db="EMBL/GenBank/DDBJ databases">
        <authorList>
            <person name="Jaros S."/>
            <person name="Januszkiewicz K."/>
            <person name="Wedrychowicz H."/>
        </authorList>
    </citation>
    <scope>NUCLEOTIDE SEQUENCE [LARGE SCALE GENOMIC DNA]</scope>
    <source>
        <strain evidence="2 3">DSM 44666</strain>
    </source>
</reference>
<evidence type="ECO:0000256" key="1">
    <source>
        <dbReference type="RuleBase" id="RU366034"/>
    </source>
</evidence>
<dbReference type="InterPro" id="IPR034686">
    <property type="entry name" value="Terpene_cyclase-like_2"/>
</dbReference>
<dbReference type="Proteomes" id="UP000184476">
    <property type="component" value="Unassembled WGS sequence"/>
</dbReference>
<dbReference type="SFLD" id="SFLDG01020">
    <property type="entry name" value="Terpene_Cyclase_Like_2"/>
    <property type="match status" value="1"/>
</dbReference>
<dbReference type="InterPro" id="IPR008949">
    <property type="entry name" value="Isoprenoid_synthase_dom_sf"/>
</dbReference>
<accession>A0A1M4SZ11</accession>
<dbReference type="SUPFAM" id="SSF48576">
    <property type="entry name" value="Terpenoid synthases"/>
    <property type="match status" value="1"/>
</dbReference>
<dbReference type="SMR" id="A0A1M4SZ11"/>
<dbReference type="PANTHER" id="PTHR35201">
    <property type="entry name" value="TERPENE SYNTHASE"/>
    <property type="match status" value="1"/>
</dbReference>
<dbReference type="EC" id="4.2.3.-" evidence="1"/>
<keyword evidence="1" id="KW-0479">Metal-binding</keyword>
<keyword evidence="1" id="KW-0460">Magnesium</keyword>
<dbReference type="AlphaFoldDB" id="A0A1M4SZ11"/>
<dbReference type="SFLD" id="SFLDS00005">
    <property type="entry name" value="Isoprenoid_Synthase_Type_I"/>
    <property type="match status" value="1"/>
</dbReference>
<proteinExistence type="inferred from homology"/>
<dbReference type="GO" id="GO:0046872">
    <property type="term" value="F:metal ion binding"/>
    <property type="evidence" value="ECO:0007669"/>
    <property type="project" value="UniProtKB-KW"/>
</dbReference>
<comment type="similarity">
    <text evidence="1">Belongs to the terpene synthase family.</text>
</comment>
<dbReference type="STRING" id="112248.SAMN05444392_101214"/>
<evidence type="ECO:0000313" key="3">
    <source>
        <dbReference type="Proteomes" id="UP000184476"/>
    </source>
</evidence>
<dbReference type="PANTHER" id="PTHR35201:SF4">
    <property type="entry name" value="BETA-PINACENE SYNTHASE-RELATED"/>
    <property type="match status" value="1"/>
</dbReference>
<protein>
    <recommendedName>
        <fullName evidence="1">Terpene synthase</fullName>
        <ecNumber evidence="1">4.2.3.-</ecNumber>
    </recommendedName>
</protein>
<dbReference type="GO" id="GO:0010333">
    <property type="term" value="F:terpene synthase activity"/>
    <property type="evidence" value="ECO:0007669"/>
    <property type="project" value="InterPro"/>
</dbReference>
<dbReference type="Gene3D" id="1.10.600.10">
    <property type="entry name" value="Farnesyl Diphosphate Synthase"/>
    <property type="match status" value="1"/>
</dbReference>
<keyword evidence="1" id="KW-0456">Lyase</keyword>
<name>A0A1M4SZ11_9BACL</name>